<evidence type="ECO:0000313" key="2">
    <source>
        <dbReference type="Proteomes" id="UP000605970"/>
    </source>
</evidence>
<comment type="caution">
    <text evidence="1">The sequence shown here is derived from an EMBL/GenBank/DDBJ whole genome shotgun (WGS) entry which is preliminary data.</text>
</comment>
<dbReference type="EMBL" id="JABEBT010000061">
    <property type="protein sequence ID" value="KAF7634282.1"/>
    <property type="molecule type" value="Genomic_DNA"/>
</dbReference>
<dbReference type="Proteomes" id="UP000605970">
    <property type="component" value="Unassembled WGS sequence"/>
</dbReference>
<dbReference type="AlphaFoldDB" id="A0A8S9ZM18"/>
<reference evidence="1" key="1">
    <citation type="journal article" date="2020" name="Ecol. Evol.">
        <title>Genome structure and content of the rice root-knot nematode (Meloidogyne graminicola).</title>
        <authorList>
            <person name="Phan N.T."/>
            <person name="Danchin E.G.J."/>
            <person name="Klopp C."/>
            <person name="Perfus-Barbeoch L."/>
            <person name="Kozlowski D.K."/>
            <person name="Koutsovoulos G.D."/>
            <person name="Lopez-Roques C."/>
            <person name="Bouchez O."/>
            <person name="Zahm M."/>
            <person name="Besnard G."/>
            <person name="Bellafiore S."/>
        </authorList>
    </citation>
    <scope>NUCLEOTIDE SEQUENCE</scope>
    <source>
        <strain evidence="1">VN-18</strain>
    </source>
</reference>
<name>A0A8S9ZM18_9BILA</name>
<dbReference type="OrthoDB" id="10364352at2759"/>
<protein>
    <submittedName>
        <fullName evidence="1">Uncharacterized protein</fullName>
    </submittedName>
</protein>
<proteinExistence type="predicted"/>
<keyword evidence="2" id="KW-1185">Reference proteome</keyword>
<dbReference type="InterPro" id="IPR003961">
    <property type="entry name" value="FN3_dom"/>
</dbReference>
<dbReference type="CDD" id="cd00063">
    <property type="entry name" value="FN3"/>
    <property type="match status" value="1"/>
</dbReference>
<evidence type="ECO:0000313" key="1">
    <source>
        <dbReference type="EMBL" id="KAF7634282.1"/>
    </source>
</evidence>
<sequence>MEKWHKVSIENINIRSTILTGLLENVLYNIQIVPNNKEDGRPMWEHSKRMQIRATTINLNKNNDKIKENNESNEEVIE</sequence>
<organism evidence="1 2">
    <name type="scientific">Meloidogyne graminicola</name>
    <dbReference type="NCBI Taxonomy" id="189291"/>
    <lineage>
        <taxon>Eukaryota</taxon>
        <taxon>Metazoa</taxon>
        <taxon>Ecdysozoa</taxon>
        <taxon>Nematoda</taxon>
        <taxon>Chromadorea</taxon>
        <taxon>Rhabditida</taxon>
        <taxon>Tylenchina</taxon>
        <taxon>Tylenchomorpha</taxon>
        <taxon>Tylenchoidea</taxon>
        <taxon>Meloidogynidae</taxon>
        <taxon>Meloidogyninae</taxon>
        <taxon>Meloidogyne</taxon>
    </lineage>
</organism>
<gene>
    <name evidence="1" type="ORF">Mgra_00006361</name>
</gene>
<accession>A0A8S9ZM18</accession>